<dbReference type="Proteomes" id="UP000196475">
    <property type="component" value="Unassembled WGS sequence"/>
</dbReference>
<protein>
    <recommendedName>
        <fullName evidence="2">CAAX prenyl protease 2/Lysostaphin resistance protein A-like domain-containing protein</fullName>
    </recommendedName>
</protein>
<dbReference type="AlphaFoldDB" id="A0A1Y3PDV7"/>
<keyword evidence="1" id="KW-1133">Transmembrane helix</keyword>
<organism evidence="3 4">
    <name type="scientific">Bacillus thermozeamaize</name>
    <dbReference type="NCBI Taxonomy" id="230954"/>
    <lineage>
        <taxon>Bacteria</taxon>
        <taxon>Bacillati</taxon>
        <taxon>Bacillota</taxon>
        <taxon>Bacilli</taxon>
        <taxon>Bacillales</taxon>
        <taxon>Bacillaceae</taxon>
        <taxon>Bacillus</taxon>
    </lineage>
</organism>
<feature type="transmembrane region" description="Helical" evidence="1">
    <location>
        <begin position="160"/>
        <end position="179"/>
    </location>
</feature>
<feature type="domain" description="CAAX prenyl protease 2/Lysostaphin resistance protein A-like" evidence="2">
    <location>
        <begin position="100"/>
        <end position="203"/>
    </location>
</feature>
<evidence type="ECO:0000259" key="2">
    <source>
        <dbReference type="Pfam" id="PF02517"/>
    </source>
</evidence>
<accession>A0A1Y3PDV7</accession>
<dbReference type="GO" id="GO:0004175">
    <property type="term" value="F:endopeptidase activity"/>
    <property type="evidence" value="ECO:0007669"/>
    <property type="project" value="UniProtKB-ARBA"/>
</dbReference>
<dbReference type="Pfam" id="PF02517">
    <property type="entry name" value="Rce1-like"/>
    <property type="match status" value="1"/>
</dbReference>
<evidence type="ECO:0000256" key="1">
    <source>
        <dbReference type="SAM" id="Phobius"/>
    </source>
</evidence>
<feature type="transmembrane region" description="Helical" evidence="1">
    <location>
        <begin position="191"/>
        <end position="212"/>
    </location>
</feature>
<name>A0A1Y3PDV7_9BACI</name>
<reference evidence="4" key="1">
    <citation type="submission" date="2016-06" db="EMBL/GenBank/DDBJ databases">
        <authorList>
            <person name="Nascimento L."/>
            <person name="Pereira R.V."/>
            <person name="Martins L.F."/>
            <person name="Quaggio R.B."/>
            <person name="Silva A.M."/>
            <person name="Setubal J.C."/>
        </authorList>
    </citation>
    <scope>NUCLEOTIDE SEQUENCE [LARGE SCALE GENOMIC DNA]</scope>
</reference>
<keyword evidence="1" id="KW-0472">Membrane</keyword>
<evidence type="ECO:0000313" key="4">
    <source>
        <dbReference type="Proteomes" id="UP000196475"/>
    </source>
</evidence>
<proteinExistence type="predicted"/>
<keyword evidence="1" id="KW-0812">Transmembrane</keyword>
<feature type="transmembrane region" description="Helical" evidence="1">
    <location>
        <begin position="47"/>
        <end position="69"/>
    </location>
</feature>
<comment type="caution">
    <text evidence="3">The sequence shown here is derived from an EMBL/GenBank/DDBJ whole genome shotgun (WGS) entry which is preliminary data.</text>
</comment>
<sequence>MWPGIVISSLIQLAVLAAIPFFYHLIRRKKWQGFLHYIGWYQPTKKAMWAATAIALLVGGMFLVMLVAVPSLKQEMLSPDTATGKLIQNLNVRGFSVDLFLSLAIIAWIQTALAEEIFFRGFLAKGLIRRFGFSVGNVLQALFFGLLHGGLLLAVSGQSVASWMVLFIVLMPAVCGWLIGWNNEKAGGGSILPGWWAHGLGNTAAYLMFLFMV</sequence>
<gene>
    <name evidence="3" type="ORF">BAA01_10615</name>
</gene>
<feature type="transmembrane region" description="Helical" evidence="1">
    <location>
        <begin position="131"/>
        <end position="154"/>
    </location>
</feature>
<dbReference type="GO" id="GO:0080120">
    <property type="term" value="P:CAAX-box protein maturation"/>
    <property type="evidence" value="ECO:0007669"/>
    <property type="project" value="UniProtKB-ARBA"/>
</dbReference>
<dbReference type="InterPro" id="IPR003675">
    <property type="entry name" value="Rce1/LyrA-like_dom"/>
</dbReference>
<evidence type="ECO:0000313" key="3">
    <source>
        <dbReference type="EMBL" id="OUM85512.1"/>
    </source>
</evidence>
<feature type="transmembrane region" description="Helical" evidence="1">
    <location>
        <begin position="99"/>
        <end position="119"/>
    </location>
</feature>
<dbReference type="EMBL" id="LZRT01000101">
    <property type="protein sequence ID" value="OUM85512.1"/>
    <property type="molecule type" value="Genomic_DNA"/>
</dbReference>
<feature type="transmembrane region" description="Helical" evidence="1">
    <location>
        <begin position="6"/>
        <end position="26"/>
    </location>
</feature>